<keyword evidence="4 11" id="KW-0812">Transmembrane</keyword>
<keyword evidence="12" id="KW-0496">Mitochondrion</keyword>
<evidence type="ECO:0000256" key="11">
    <source>
        <dbReference type="SAM" id="Phobius"/>
    </source>
</evidence>
<dbReference type="AlphaFoldDB" id="A0A059PA04"/>
<dbReference type="EMBL" id="JX847496">
    <property type="protein sequence ID" value="AFV63182.1"/>
    <property type="molecule type" value="Genomic_DNA"/>
</dbReference>
<accession>A0A059PA04</accession>
<protein>
    <recommendedName>
        <fullName evidence="3">NADH-ubiquinone oxidoreductase chain 4L</fullName>
    </recommendedName>
    <alternativeName>
        <fullName evidence="9">NADH dehydrogenase subunit 4L</fullName>
    </alternativeName>
</protein>
<reference evidence="12" key="1">
    <citation type="submission" date="2012-09" db="EMBL/GenBank/DDBJ databases">
        <title>The Complete Mitochondrial DNA Sequence of Hylobitelus xiaoi Zhang.</title>
        <authorList>
            <person name="Zhou Z.J."/>
            <person name="Li G.H."/>
            <person name="Wei J.R."/>
        </authorList>
    </citation>
    <scope>NUCLEOTIDE SEQUENCE</scope>
    <source>
        <strain evidence="12">WJR001</strain>
    </source>
</reference>
<evidence type="ECO:0000256" key="6">
    <source>
        <dbReference type="ARBA" id="ARBA00022989"/>
    </source>
</evidence>
<name>A0A059PA04_HYLXI</name>
<keyword evidence="8 11" id="KW-0472">Membrane</keyword>
<dbReference type="GO" id="GO:0016020">
    <property type="term" value="C:membrane"/>
    <property type="evidence" value="ECO:0007669"/>
    <property type="project" value="UniProtKB-SubCell"/>
</dbReference>
<feature type="transmembrane region" description="Helical" evidence="11">
    <location>
        <begin position="29"/>
        <end position="51"/>
    </location>
</feature>
<evidence type="ECO:0000313" key="12">
    <source>
        <dbReference type="EMBL" id="AFV63182.1"/>
    </source>
</evidence>
<keyword evidence="7" id="KW-0520">NAD</keyword>
<evidence type="ECO:0000256" key="7">
    <source>
        <dbReference type="ARBA" id="ARBA00023027"/>
    </source>
</evidence>
<geneLocation type="mitochondrion" evidence="12"/>
<evidence type="ECO:0000256" key="1">
    <source>
        <dbReference type="ARBA" id="ARBA00004141"/>
    </source>
</evidence>
<organism evidence="12">
    <name type="scientific">Hylobitelus xiaoi</name>
    <name type="common">Weevil</name>
    <name type="synonym">Hylobius xiaoi</name>
    <dbReference type="NCBI Taxonomy" id="1247388"/>
    <lineage>
        <taxon>Eukaryota</taxon>
        <taxon>Metazoa</taxon>
        <taxon>Ecdysozoa</taxon>
        <taxon>Arthropoda</taxon>
        <taxon>Hexapoda</taxon>
        <taxon>Insecta</taxon>
        <taxon>Pterygota</taxon>
        <taxon>Neoptera</taxon>
        <taxon>Endopterygota</taxon>
        <taxon>Coleoptera</taxon>
        <taxon>Polyphaga</taxon>
        <taxon>Cucujiformia</taxon>
        <taxon>Curculionidae</taxon>
        <taxon>Molytinae</taxon>
        <taxon>Hylobiini</taxon>
        <taxon>Hylobitelus</taxon>
    </lineage>
</organism>
<proteinExistence type="inferred from homology"/>
<dbReference type="CTD" id="4539"/>
<sequence>MLVYYYSYSLVSLFLSSLFIYVSKYKHLLLMLLSLESVVLSLYSLLMFYLTQFFFEYFLSMFFLTMSVCESALGLSLLVLMIRTHGSDMILLFDNLW</sequence>
<feature type="transmembrane region" description="Helical" evidence="11">
    <location>
        <begin position="57"/>
        <end position="82"/>
    </location>
</feature>
<evidence type="ECO:0000256" key="3">
    <source>
        <dbReference type="ARBA" id="ARBA00016612"/>
    </source>
</evidence>
<keyword evidence="5" id="KW-1278">Translocase</keyword>
<comment type="catalytic activity">
    <reaction evidence="10">
        <text>a ubiquinone + NADH + 5 H(+)(in) = a ubiquinol + NAD(+) + 4 H(+)(out)</text>
        <dbReference type="Rhea" id="RHEA:29091"/>
        <dbReference type="Rhea" id="RHEA-COMP:9565"/>
        <dbReference type="Rhea" id="RHEA-COMP:9566"/>
        <dbReference type="ChEBI" id="CHEBI:15378"/>
        <dbReference type="ChEBI" id="CHEBI:16389"/>
        <dbReference type="ChEBI" id="CHEBI:17976"/>
        <dbReference type="ChEBI" id="CHEBI:57540"/>
        <dbReference type="ChEBI" id="CHEBI:57945"/>
        <dbReference type="EC" id="7.1.1.2"/>
    </reaction>
</comment>
<dbReference type="Gene3D" id="1.10.287.3510">
    <property type="match status" value="1"/>
</dbReference>
<comment type="subcellular location">
    <subcellularLocation>
        <location evidence="1">Membrane</location>
        <topology evidence="1">Multi-pass membrane protein</topology>
    </subcellularLocation>
</comment>
<evidence type="ECO:0000256" key="2">
    <source>
        <dbReference type="ARBA" id="ARBA00010519"/>
    </source>
</evidence>
<dbReference type="RefSeq" id="YP_008757682.1">
    <property type="nucleotide sequence ID" value="NC_022680.1"/>
</dbReference>
<feature type="transmembrane region" description="Helical" evidence="11">
    <location>
        <begin position="6"/>
        <end position="22"/>
    </location>
</feature>
<dbReference type="Pfam" id="PF00420">
    <property type="entry name" value="Oxidored_q2"/>
    <property type="match status" value="1"/>
</dbReference>
<gene>
    <name evidence="12" type="primary">ND4L</name>
</gene>
<evidence type="ECO:0000256" key="4">
    <source>
        <dbReference type="ARBA" id="ARBA00022692"/>
    </source>
</evidence>
<dbReference type="InterPro" id="IPR039428">
    <property type="entry name" value="NUOK/Mnh_C1-like"/>
</dbReference>
<evidence type="ECO:0000256" key="9">
    <source>
        <dbReference type="ARBA" id="ARBA00031586"/>
    </source>
</evidence>
<evidence type="ECO:0000256" key="8">
    <source>
        <dbReference type="ARBA" id="ARBA00023136"/>
    </source>
</evidence>
<evidence type="ECO:0000256" key="10">
    <source>
        <dbReference type="ARBA" id="ARBA00049551"/>
    </source>
</evidence>
<keyword evidence="6 11" id="KW-1133">Transmembrane helix</keyword>
<dbReference type="GO" id="GO:0008137">
    <property type="term" value="F:NADH dehydrogenase (ubiquinone) activity"/>
    <property type="evidence" value="ECO:0007669"/>
    <property type="project" value="UniProtKB-EC"/>
</dbReference>
<dbReference type="GeneID" id="17427460"/>
<comment type="similarity">
    <text evidence="2">Belongs to the complex I subunit 4L family.</text>
</comment>
<evidence type="ECO:0000256" key="5">
    <source>
        <dbReference type="ARBA" id="ARBA00022967"/>
    </source>
</evidence>